<accession>A0ABP4JQ17</accession>
<dbReference type="EMBL" id="BAAAKK010000005">
    <property type="protein sequence ID" value="GAA1425658.1"/>
    <property type="molecule type" value="Genomic_DNA"/>
</dbReference>
<sequence length="413" mass="44580">MAGGGDDHAPALASALAQVIDGAVRAAREARHRLRVDRRDRVVRLQRRVRPPGRAHLVAQLVEAQEAALQVDGGLAARGRGAPRGLQELLVRVVQARDAVADALGSEHDDARVGQVVGHRHESGQQRGRERLHALDRHALGDALEHLLDAGELGRELARASAHGIRQQHLAARREHDAVDRVGLRALVGDVEPPHLLDLVAEQLDAHRIVVGGREDVDDAAAHRELAAARDHVDARVGEVDEPPRQRREVDAARAGRELDGRHREQVVGDGLERRAHGCDHDRGRAGLPLGDRAERRAAPPDGLGRGAQALVRERLPRGQVEHLRLGEPREQVVADRLGLAPGRGDDEQRAVVGARDRRDDGGAHRLDAGERAASARLDDGGERAALEQLEEWPEAHSAPTGALVRTAAITAP</sequence>
<comment type="caution">
    <text evidence="2">The sequence shown here is derived from an EMBL/GenBank/DDBJ whole genome shotgun (WGS) entry which is preliminary data.</text>
</comment>
<protein>
    <submittedName>
        <fullName evidence="2">Uncharacterized protein</fullName>
    </submittedName>
</protein>
<evidence type="ECO:0000313" key="3">
    <source>
        <dbReference type="Proteomes" id="UP001501266"/>
    </source>
</evidence>
<feature type="region of interest" description="Disordered" evidence="1">
    <location>
        <begin position="233"/>
        <end position="309"/>
    </location>
</feature>
<evidence type="ECO:0000256" key="1">
    <source>
        <dbReference type="SAM" id="MobiDB-lite"/>
    </source>
</evidence>
<keyword evidence="3" id="KW-1185">Reference proteome</keyword>
<feature type="compositionally biased region" description="Basic and acidic residues" evidence="1">
    <location>
        <begin position="344"/>
        <end position="371"/>
    </location>
</feature>
<gene>
    <name evidence="2" type="ORF">GCM10009640_24770</name>
</gene>
<reference evidence="3" key="1">
    <citation type="journal article" date="2019" name="Int. J. Syst. Evol. Microbiol.">
        <title>The Global Catalogue of Microorganisms (GCM) 10K type strain sequencing project: providing services to taxonomists for standard genome sequencing and annotation.</title>
        <authorList>
            <consortium name="The Broad Institute Genomics Platform"/>
            <consortium name="The Broad Institute Genome Sequencing Center for Infectious Disease"/>
            <person name="Wu L."/>
            <person name="Ma J."/>
        </authorList>
    </citation>
    <scope>NUCLEOTIDE SEQUENCE [LARGE SCALE GENOMIC DNA]</scope>
    <source>
        <strain evidence="3">JCM 12398</strain>
    </source>
</reference>
<dbReference type="Proteomes" id="UP001501266">
    <property type="component" value="Unassembled WGS sequence"/>
</dbReference>
<feature type="compositionally biased region" description="Basic and acidic residues" evidence="1">
    <location>
        <begin position="233"/>
        <end position="285"/>
    </location>
</feature>
<organism evidence="2 3">
    <name type="scientific">Agrococcus citreus</name>
    <dbReference type="NCBI Taxonomy" id="84643"/>
    <lineage>
        <taxon>Bacteria</taxon>
        <taxon>Bacillati</taxon>
        <taxon>Actinomycetota</taxon>
        <taxon>Actinomycetes</taxon>
        <taxon>Micrococcales</taxon>
        <taxon>Microbacteriaceae</taxon>
        <taxon>Agrococcus</taxon>
    </lineage>
</organism>
<name>A0ABP4JQ17_9MICO</name>
<proteinExistence type="predicted"/>
<feature type="region of interest" description="Disordered" evidence="1">
    <location>
        <begin position="340"/>
        <end position="376"/>
    </location>
</feature>
<evidence type="ECO:0000313" key="2">
    <source>
        <dbReference type="EMBL" id="GAA1425658.1"/>
    </source>
</evidence>